<dbReference type="NCBIfam" id="TIGR02803">
    <property type="entry name" value="ExbD_1"/>
    <property type="match status" value="1"/>
</dbReference>
<dbReference type="RefSeq" id="WP_266348708.1">
    <property type="nucleotide sequence ID" value="NZ_JAPKNG010000003.1"/>
</dbReference>
<evidence type="ECO:0000256" key="14">
    <source>
        <dbReference type="SAM" id="Phobius"/>
    </source>
</evidence>
<comment type="subcellular location">
    <subcellularLocation>
        <location evidence="2">Cell inner membrane</location>
        <topology evidence="2">Single-pass type II membrane protein</topology>
    </subcellularLocation>
    <subcellularLocation>
        <location evidence="13">Cell membrane</location>
        <topology evidence="13">Single-pass type II membrane protein</topology>
    </subcellularLocation>
</comment>
<feature type="transmembrane region" description="Helical" evidence="14">
    <location>
        <begin position="20"/>
        <end position="43"/>
    </location>
</feature>
<evidence type="ECO:0000256" key="5">
    <source>
        <dbReference type="ARBA" id="ARBA00022090"/>
    </source>
</evidence>
<keyword evidence="7" id="KW-1003">Cell membrane</keyword>
<evidence type="ECO:0000256" key="12">
    <source>
        <dbReference type="ARBA" id="ARBA00023136"/>
    </source>
</evidence>
<evidence type="ECO:0000256" key="7">
    <source>
        <dbReference type="ARBA" id="ARBA00022475"/>
    </source>
</evidence>
<keyword evidence="12 14" id="KW-0472">Membrane</keyword>
<comment type="subunit">
    <text evidence="4">The accessory proteins ExbB and ExbD seem to form a complex with TonB.</text>
</comment>
<accession>A0ABU0H8E2</accession>
<keyword evidence="9 13" id="KW-0812">Transmembrane</keyword>
<proteinExistence type="inferred from homology"/>
<dbReference type="EMBL" id="JAUSVO010000003">
    <property type="protein sequence ID" value="MDQ0437774.1"/>
    <property type="molecule type" value="Genomic_DNA"/>
</dbReference>
<protein>
    <recommendedName>
        <fullName evidence="5">Biopolymer transport protein ExbD</fullName>
    </recommendedName>
</protein>
<keyword evidence="11 14" id="KW-1133">Transmembrane helix</keyword>
<evidence type="ECO:0000256" key="9">
    <source>
        <dbReference type="ARBA" id="ARBA00022692"/>
    </source>
</evidence>
<evidence type="ECO:0000256" key="2">
    <source>
        <dbReference type="ARBA" id="ARBA00004249"/>
    </source>
</evidence>
<keyword evidence="10 13" id="KW-0653">Protein transport</keyword>
<evidence type="ECO:0000256" key="1">
    <source>
        <dbReference type="ARBA" id="ARBA00003540"/>
    </source>
</evidence>
<dbReference type="InterPro" id="IPR014170">
    <property type="entry name" value="TonB_ExbD_1"/>
</dbReference>
<name>A0ABU0H8E2_9HYPH</name>
<sequence>MAARLGSHDDELTENSEINVTPFIDVMLVLLIVFMVAAPLATVDAPVDLPRSNAKASPRTEKPLFISMKTDLTLVLGNDAIEREQLGAALDAATSGNRDERIYLRADRKVDYGDLMELINALRDAGYTKVALVGMDGGR</sequence>
<dbReference type="Pfam" id="PF02472">
    <property type="entry name" value="ExbD"/>
    <property type="match status" value="1"/>
</dbReference>
<gene>
    <name evidence="15" type="ORF">QO014_002166</name>
</gene>
<evidence type="ECO:0000256" key="3">
    <source>
        <dbReference type="ARBA" id="ARBA00005811"/>
    </source>
</evidence>
<evidence type="ECO:0000313" key="16">
    <source>
        <dbReference type="Proteomes" id="UP001241603"/>
    </source>
</evidence>
<comment type="similarity">
    <text evidence="3 13">Belongs to the ExbD/TolR family.</text>
</comment>
<keyword evidence="6 13" id="KW-0813">Transport</keyword>
<evidence type="ECO:0000256" key="6">
    <source>
        <dbReference type="ARBA" id="ARBA00022448"/>
    </source>
</evidence>
<evidence type="ECO:0000256" key="10">
    <source>
        <dbReference type="ARBA" id="ARBA00022927"/>
    </source>
</evidence>
<evidence type="ECO:0000313" key="15">
    <source>
        <dbReference type="EMBL" id="MDQ0437774.1"/>
    </source>
</evidence>
<evidence type="ECO:0000256" key="8">
    <source>
        <dbReference type="ARBA" id="ARBA00022519"/>
    </source>
</evidence>
<dbReference type="InterPro" id="IPR003400">
    <property type="entry name" value="ExbD"/>
</dbReference>
<evidence type="ECO:0000256" key="13">
    <source>
        <dbReference type="RuleBase" id="RU003879"/>
    </source>
</evidence>
<dbReference type="PANTHER" id="PTHR30558:SF9">
    <property type="entry name" value="BIOPOLYMER TRANSPORT PROTEIN EXBD"/>
    <property type="match status" value="1"/>
</dbReference>
<keyword evidence="16" id="KW-1185">Reference proteome</keyword>
<dbReference type="Proteomes" id="UP001241603">
    <property type="component" value="Unassembled WGS sequence"/>
</dbReference>
<organism evidence="15 16">
    <name type="scientific">Kaistia dalseonensis</name>
    <dbReference type="NCBI Taxonomy" id="410840"/>
    <lineage>
        <taxon>Bacteria</taxon>
        <taxon>Pseudomonadati</taxon>
        <taxon>Pseudomonadota</taxon>
        <taxon>Alphaproteobacteria</taxon>
        <taxon>Hyphomicrobiales</taxon>
        <taxon>Kaistiaceae</taxon>
        <taxon>Kaistia</taxon>
    </lineage>
</organism>
<keyword evidence="8" id="KW-0997">Cell inner membrane</keyword>
<dbReference type="Gene3D" id="3.30.420.270">
    <property type="match status" value="1"/>
</dbReference>
<evidence type="ECO:0000256" key="11">
    <source>
        <dbReference type="ARBA" id="ARBA00022989"/>
    </source>
</evidence>
<comment type="function">
    <text evidence="1">Involved in the TonB-dependent energy-dependent transport of various receptor-bound substrates.</text>
</comment>
<evidence type="ECO:0000256" key="4">
    <source>
        <dbReference type="ARBA" id="ARBA00011471"/>
    </source>
</evidence>
<reference evidence="15 16" key="1">
    <citation type="submission" date="2023-07" db="EMBL/GenBank/DDBJ databases">
        <title>Genomic Encyclopedia of Type Strains, Phase IV (KMG-IV): sequencing the most valuable type-strain genomes for metagenomic binning, comparative biology and taxonomic classification.</title>
        <authorList>
            <person name="Goeker M."/>
        </authorList>
    </citation>
    <scope>NUCLEOTIDE SEQUENCE [LARGE SCALE GENOMIC DNA]</scope>
    <source>
        <strain evidence="15 16">B6-8</strain>
    </source>
</reference>
<comment type="caution">
    <text evidence="15">The sequence shown here is derived from an EMBL/GenBank/DDBJ whole genome shotgun (WGS) entry which is preliminary data.</text>
</comment>
<dbReference type="PANTHER" id="PTHR30558">
    <property type="entry name" value="EXBD MEMBRANE COMPONENT OF PMF-DRIVEN MACROMOLECULE IMPORT SYSTEM"/>
    <property type="match status" value="1"/>
</dbReference>